<keyword evidence="3" id="KW-0805">Transcription regulation</keyword>
<comment type="caution">
    <text evidence="8">The sequence shown here is derived from an EMBL/GenBank/DDBJ whole genome shotgun (WGS) entry which is preliminary data.</text>
</comment>
<evidence type="ECO:0000256" key="2">
    <source>
        <dbReference type="ARBA" id="ARBA00005510"/>
    </source>
</evidence>
<keyword evidence="5" id="KW-0539">Nucleus</keyword>
<reference evidence="8" key="2">
    <citation type="submission" date="2019-07" db="EMBL/GenBank/DDBJ databases">
        <authorList>
            <person name="Yang Y."/>
            <person name="Bocs S."/>
            <person name="Baudouin L."/>
        </authorList>
    </citation>
    <scope>NUCLEOTIDE SEQUENCE</scope>
    <source>
        <tissue evidence="8">Spear leaf of Hainan Tall coconut</tissue>
    </source>
</reference>
<dbReference type="Pfam" id="PF26576">
    <property type="entry name" value="IBH1_N"/>
    <property type="match status" value="1"/>
</dbReference>
<evidence type="ECO:0000259" key="7">
    <source>
        <dbReference type="Pfam" id="PF26576"/>
    </source>
</evidence>
<dbReference type="GO" id="GO:0005634">
    <property type="term" value="C:nucleus"/>
    <property type="evidence" value="ECO:0007669"/>
    <property type="project" value="UniProtKB-SubCell"/>
</dbReference>
<dbReference type="PANTHER" id="PTHR33124">
    <property type="entry name" value="TRANSCRIPTION FACTOR IBH1-LIKE 1"/>
    <property type="match status" value="1"/>
</dbReference>
<evidence type="ECO:0000256" key="1">
    <source>
        <dbReference type="ARBA" id="ARBA00004123"/>
    </source>
</evidence>
<dbReference type="PANTHER" id="PTHR33124:SF12">
    <property type="entry name" value="TRANSCRIPTION FACTOR BHLH148"/>
    <property type="match status" value="1"/>
</dbReference>
<dbReference type="GO" id="GO:0006355">
    <property type="term" value="P:regulation of DNA-templated transcription"/>
    <property type="evidence" value="ECO:0007669"/>
    <property type="project" value="InterPro"/>
</dbReference>
<feature type="region of interest" description="Disordered" evidence="6">
    <location>
        <begin position="1"/>
        <end position="35"/>
    </location>
</feature>
<comment type="similarity">
    <text evidence="2">Belongs to the bHLH protein family.</text>
</comment>
<evidence type="ECO:0000256" key="3">
    <source>
        <dbReference type="ARBA" id="ARBA00023015"/>
    </source>
</evidence>
<keyword evidence="9" id="KW-1185">Reference proteome</keyword>
<keyword evidence="4" id="KW-0804">Transcription</keyword>
<feature type="compositionally biased region" description="Basic and acidic residues" evidence="6">
    <location>
        <begin position="199"/>
        <end position="219"/>
    </location>
</feature>
<dbReference type="InterPro" id="IPR044549">
    <property type="entry name" value="bHLH_AtIBH1-like"/>
</dbReference>
<proteinExistence type="inferred from homology"/>
<protein>
    <submittedName>
        <fullName evidence="8">Transcription factor bHLH148</fullName>
    </submittedName>
</protein>
<dbReference type="SUPFAM" id="SSF47459">
    <property type="entry name" value="HLH, helix-loop-helix DNA-binding domain"/>
    <property type="match status" value="1"/>
</dbReference>
<dbReference type="InterPro" id="IPR044660">
    <property type="entry name" value="IBH1-like"/>
</dbReference>
<feature type="region of interest" description="Disordered" evidence="6">
    <location>
        <begin position="176"/>
        <end position="219"/>
    </location>
</feature>
<dbReference type="CDD" id="cd11444">
    <property type="entry name" value="bHLH_AtIBH1_like"/>
    <property type="match status" value="1"/>
</dbReference>
<dbReference type="InterPro" id="IPR036638">
    <property type="entry name" value="HLH_DNA-bd_sf"/>
</dbReference>
<dbReference type="GO" id="GO:0000976">
    <property type="term" value="F:transcription cis-regulatory region binding"/>
    <property type="evidence" value="ECO:0007669"/>
    <property type="project" value="UniProtKB-ARBA"/>
</dbReference>
<dbReference type="AlphaFoldDB" id="A0A8K0NB19"/>
<feature type="domain" description="IBH1-like N-terminal" evidence="7">
    <location>
        <begin position="42"/>
        <end position="90"/>
    </location>
</feature>
<dbReference type="EMBL" id="CM017883">
    <property type="protein sequence ID" value="KAG1365313.1"/>
    <property type="molecule type" value="Genomic_DNA"/>
</dbReference>
<evidence type="ECO:0000313" key="9">
    <source>
        <dbReference type="Proteomes" id="UP000797356"/>
    </source>
</evidence>
<evidence type="ECO:0000256" key="4">
    <source>
        <dbReference type="ARBA" id="ARBA00023163"/>
    </source>
</evidence>
<gene>
    <name evidence="8" type="ORF">COCNU_12G003130</name>
</gene>
<evidence type="ECO:0000313" key="8">
    <source>
        <dbReference type="EMBL" id="KAG1365313.1"/>
    </source>
</evidence>
<evidence type="ECO:0000256" key="5">
    <source>
        <dbReference type="ARBA" id="ARBA00023242"/>
    </source>
</evidence>
<name>A0A8K0NB19_COCNU</name>
<dbReference type="Proteomes" id="UP000797356">
    <property type="component" value="Chromosome 12"/>
</dbReference>
<evidence type="ECO:0000256" key="6">
    <source>
        <dbReference type="SAM" id="MobiDB-lite"/>
    </source>
</evidence>
<organism evidence="8 9">
    <name type="scientific">Cocos nucifera</name>
    <name type="common">Coconut palm</name>
    <dbReference type="NCBI Taxonomy" id="13894"/>
    <lineage>
        <taxon>Eukaryota</taxon>
        <taxon>Viridiplantae</taxon>
        <taxon>Streptophyta</taxon>
        <taxon>Embryophyta</taxon>
        <taxon>Tracheophyta</taxon>
        <taxon>Spermatophyta</taxon>
        <taxon>Magnoliopsida</taxon>
        <taxon>Liliopsida</taxon>
        <taxon>Arecaceae</taxon>
        <taxon>Arecoideae</taxon>
        <taxon>Cocoseae</taxon>
        <taxon>Attaleinae</taxon>
        <taxon>Cocos</taxon>
    </lineage>
</organism>
<dbReference type="GO" id="GO:0046983">
    <property type="term" value="F:protein dimerization activity"/>
    <property type="evidence" value="ECO:0007669"/>
    <property type="project" value="InterPro"/>
</dbReference>
<accession>A0A8K0NB19</accession>
<sequence>MPISNPEAREDRGRKRKRDSSSKSPHSPPRRRWRTDAARWIYSSKLLEALRRLRHSSPAAPPRTRVVREAADRALAAVARGRTRWSRAILLGGRPLRLKARRPKTTFAAGRPRKGATPVMPGTIRRTPTGIRRRARVLGRLVPGSRKASFPTLLEEASDYIAALEMQVRAMSALAEMLSGPPAPPEGPATKDHLRRRQAKEGGDAGDAWDDKTNADGYP</sequence>
<reference evidence="8" key="1">
    <citation type="journal article" date="2017" name="Gigascience">
        <title>The genome draft of coconut (Cocos nucifera).</title>
        <authorList>
            <person name="Xiao Y."/>
            <person name="Xu P."/>
            <person name="Fan H."/>
            <person name="Baudouin L."/>
            <person name="Xia W."/>
            <person name="Bocs S."/>
            <person name="Xu J."/>
            <person name="Li Q."/>
            <person name="Guo A."/>
            <person name="Zhou L."/>
            <person name="Li J."/>
            <person name="Wu Y."/>
            <person name="Ma Z."/>
            <person name="Armero A."/>
            <person name="Issali A.E."/>
            <person name="Liu N."/>
            <person name="Peng M."/>
            <person name="Yang Y."/>
        </authorList>
    </citation>
    <scope>NUCLEOTIDE SEQUENCE</scope>
    <source>
        <tissue evidence="8">Spear leaf of Hainan Tall coconut</tissue>
    </source>
</reference>
<comment type="subcellular location">
    <subcellularLocation>
        <location evidence="1">Nucleus</location>
    </subcellularLocation>
</comment>
<dbReference type="OrthoDB" id="1647165at2759"/>
<dbReference type="InterPro" id="IPR059002">
    <property type="entry name" value="IBH1_N"/>
</dbReference>